<evidence type="ECO:0000259" key="4">
    <source>
        <dbReference type="PROSITE" id="PS01124"/>
    </source>
</evidence>
<dbReference type="CDD" id="cd06976">
    <property type="entry name" value="cupin_MtlR-like_N"/>
    <property type="match status" value="1"/>
</dbReference>
<dbReference type="SMART" id="SM00342">
    <property type="entry name" value="HTH_ARAC"/>
    <property type="match status" value="1"/>
</dbReference>
<dbReference type="InterPro" id="IPR020449">
    <property type="entry name" value="Tscrpt_reg_AraC-type_HTH"/>
</dbReference>
<dbReference type="GO" id="GO:0003700">
    <property type="term" value="F:DNA-binding transcription factor activity"/>
    <property type="evidence" value="ECO:0007669"/>
    <property type="project" value="InterPro"/>
</dbReference>
<dbReference type="AlphaFoldDB" id="A0A2N3KXD5"/>
<dbReference type="RefSeq" id="WP_101264287.1">
    <property type="nucleotide sequence ID" value="NZ_NWTK01000002.1"/>
</dbReference>
<dbReference type="OrthoDB" id="9816011at2"/>
<dbReference type="PRINTS" id="PR00032">
    <property type="entry name" value="HTHARAC"/>
</dbReference>
<dbReference type="InterPro" id="IPR009057">
    <property type="entry name" value="Homeodomain-like_sf"/>
</dbReference>
<dbReference type="InterPro" id="IPR018062">
    <property type="entry name" value="HTH_AraC-typ_CS"/>
</dbReference>
<dbReference type="InterPro" id="IPR050204">
    <property type="entry name" value="AraC_XylS_family_regulators"/>
</dbReference>
<dbReference type="Pfam" id="PF12833">
    <property type="entry name" value="HTH_18"/>
    <property type="match status" value="1"/>
</dbReference>
<feature type="domain" description="HTH araC/xylS-type" evidence="4">
    <location>
        <begin position="218"/>
        <end position="316"/>
    </location>
</feature>
<sequence>MKLLFEHVQISPQRSWRGLHRRLPAIPFEWHYHPEYELTLTINSIGRRYVGDHIGDYENEDLVLLGPNLPHTWHSSNAHAPVTGGDGAGQVESGGNEIVGGEAETNDTATGKSREEPHQAFVFWFSASWIDQICATMPELSPLVPVLHLSRRGAVFDRETACRVAALTPRFENGPPADQLVLLLEVLAILSMAKNVVPLASARFDAAIPNRSEATRLGKILDILHARYAAPPTAIELAGEMGMSERTLRRFFKAYMGSNMQDYMMGLRLGRAAALLLSSDLPVYRVAEESGFENLSHFNRQFNRHKGMTPSAFRASRFRNSAA</sequence>
<name>A0A2N3KXD5_9PROT</name>
<proteinExistence type="predicted"/>
<dbReference type="SUPFAM" id="SSF46689">
    <property type="entry name" value="Homeodomain-like"/>
    <property type="match status" value="2"/>
</dbReference>
<dbReference type="InterPro" id="IPR018060">
    <property type="entry name" value="HTH_AraC"/>
</dbReference>
<accession>A0A2N3KXD5</accession>
<dbReference type="InterPro" id="IPR011051">
    <property type="entry name" value="RmlC_Cupin_sf"/>
</dbReference>
<dbReference type="GO" id="GO:0043565">
    <property type="term" value="F:sequence-specific DNA binding"/>
    <property type="evidence" value="ECO:0007669"/>
    <property type="project" value="InterPro"/>
</dbReference>
<evidence type="ECO:0000256" key="2">
    <source>
        <dbReference type="ARBA" id="ARBA00023125"/>
    </source>
</evidence>
<comment type="caution">
    <text evidence="5">The sequence shown here is derived from an EMBL/GenBank/DDBJ whole genome shotgun (WGS) entry which is preliminary data.</text>
</comment>
<dbReference type="PANTHER" id="PTHR46796">
    <property type="entry name" value="HTH-TYPE TRANSCRIPTIONAL ACTIVATOR RHAS-RELATED"/>
    <property type="match status" value="1"/>
</dbReference>
<gene>
    <name evidence="5" type="ORF">COO20_03390</name>
</gene>
<evidence type="ECO:0000313" key="5">
    <source>
        <dbReference type="EMBL" id="PKR55239.1"/>
    </source>
</evidence>
<keyword evidence="1" id="KW-0805">Transcription regulation</keyword>
<dbReference type="Proteomes" id="UP000233597">
    <property type="component" value="Unassembled WGS sequence"/>
</dbReference>
<keyword evidence="2" id="KW-0238">DNA-binding</keyword>
<keyword evidence="3" id="KW-0804">Transcription</keyword>
<evidence type="ECO:0000313" key="6">
    <source>
        <dbReference type="Proteomes" id="UP000233597"/>
    </source>
</evidence>
<protein>
    <recommendedName>
        <fullName evidence="4">HTH araC/xylS-type domain-containing protein</fullName>
    </recommendedName>
</protein>
<evidence type="ECO:0000256" key="3">
    <source>
        <dbReference type="ARBA" id="ARBA00023163"/>
    </source>
</evidence>
<evidence type="ECO:0000256" key="1">
    <source>
        <dbReference type="ARBA" id="ARBA00023015"/>
    </source>
</evidence>
<dbReference type="PROSITE" id="PS00041">
    <property type="entry name" value="HTH_ARAC_FAMILY_1"/>
    <property type="match status" value="1"/>
</dbReference>
<reference evidence="5 6" key="1">
    <citation type="submission" date="2017-09" db="EMBL/GenBank/DDBJ databases">
        <title>Biodiversity and function of Thalassospira species in the particle-attached aromatic-hydrocarbon-degrading consortia from the surface seawater of the South China Sea.</title>
        <authorList>
            <person name="Dong C."/>
            <person name="Liu R."/>
            <person name="Shao Z."/>
        </authorList>
    </citation>
    <scope>NUCLEOTIDE SEQUENCE [LARGE SCALE GENOMIC DNA]</scope>
    <source>
        <strain evidence="5 6">CSC1P2</strain>
    </source>
</reference>
<dbReference type="SUPFAM" id="SSF51182">
    <property type="entry name" value="RmlC-like cupins"/>
    <property type="match status" value="1"/>
</dbReference>
<dbReference type="PROSITE" id="PS01124">
    <property type="entry name" value="HTH_ARAC_FAMILY_2"/>
    <property type="match status" value="1"/>
</dbReference>
<dbReference type="Gene3D" id="1.10.10.60">
    <property type="entry name" value="Homeodomain-like"/>
    <property type="match status" value="1"/>
</dbReference>
<organism evidence="5 6">
    <name type="scientific">Thalassospira marina</name>
    <dbReference type="NCBI Taxonomy" id="2048283"/>
    <lineage>
        <taxon>Bacteria</taxon>
        <taxon>Pseudomonadati</taxon>
        <taxon>Pseudomonadota</taxon>
        <taxon>Alphaproteobacteria</taxon>
        <taxon>Rhodospirillales</taxon>
        <taxon>Thalassospiraceae</taxon>
        <taxon>Thalassospira</taxon>
    </lineage>
</organism>
<dbReference type="EMBL" id="NWTK01000002">
    <property type="protein sequence ID" value="PKR55239.1"/>
    <property type="molecule type" value="Genomic_DNA"/>
</dbReference>